<evidence type="ECO:0000313" key="2">
    <source>
        <dbReference type="EMBL" id="MCW8347661.1"/>
    </source>
</evidence>
<dbReference type="PANTHER" id="PTHR37166">
    <property type="entry name" value="PROTEIN FLAG"/>
    <property type="match status" value="1"/>
</dbReference>
<feature type="compositionally biased region" description="Polar residues" evidence="1">
    <location>
        <begin position="14"/>
        <end position="33"/>
    </location>
</feature>
<dbReference type="Pfam" id="PF03646">
    <property type="entry name" value="FlaG"/>
    <property type="match status" value="1"/>
</dbReference>
<gene>
    <name evidence="2" type="ORF">MD535_16790</name>
</gene>
<feature type="compositionally biased region" description="Basic and acidic residues" evidence="1">
    <location>
        <begin position="53"/>
        <end position="66"/>
    </location>
</feature>
<keyword evidence="3" id="KW-1185">Reference proteome</keyword>
<sequence length="153" mass="16914">MDISSYASNIQPFASSSGTEIASKNTTSASAQGKPNEILASKLAPNQTVNPSKKVESEALSDDKTSEVIQQIAKERRDLNDVEREKMVERLDEFLTTLNTSLSIRMDEDSGRHIVTIIANDTGEIIRQVPDEDLLVVLERLEKHASVSIDMRV</sequence>
<name>A0A9X3HXM9_9VIBR</name>
<keyword evidence="2" id="KW-0969">Cilium</keyword>
<keyword evidence="2" id="KW-0282">Flagellum</keyword>
<feature type="region of interest" description="Disordered" evidence="1">
    <location>
        <begin position="14"/>
        <end position="66"/>
    </location>
</feature>
<accession>A0A9X3HXM9</accession>
<reference evidence="2" key="1">
    <citation type="submission" date="2022-02" db="EMBL/GenBank/DDBJ databases">
        <title>Vibrio sp. nov, a new bacterium isolated from seawater.</title>
        <authorList>
            <person name="Yuan Y."/>
        </authorList>
    </citation>
    <scope>NUCLEOTIDE SEQUENCE</scope>
    <source>
        <strain evidence="2">ZSDZ65</strain>
    </source>
</reference>
<comment type="caution">
    <text evidence="2">The sequence shown here is derived from an EMBL/GenBank/DDBJ whole genome shotgun (WGS) entry which is preliminary data.</text>
</comment>
<dbReference type="SUPFAM" id="SSF160214">
    <property type="entry name" value="FlaG-like"/>
    <property type="match status" value="1"/>
</dbReference>
<dbReference type="Proteomes" id="UP001155587">
    <property type="component" value="Unassembled WGS sequence"/>
</dbReference>
<dbReference type="InterPro" id="IPR035924">
    <property type="entry name" value="FlaG-like_sf"/>
</dbReference>
<keyword evidence="2" id="KW-0966">Cell projection</keyword>
<proteinExistence type="predicted"/>
<protein>
    <submittedName>
        <fullName evidence="2">Flagellar protein FlaG</fullName>
    </submittedName>
</protein>
<dbReference type="Gene3D" id="3.30.160.170">
    <property type="entry name" value="FlaG-like"/>
    <property type="match status" value="1"/>
</dbReference>
<evidence type="ECO:0000256" key="1">
    <source>
        <dbReference type="SAM" id="MobiDB-lite"/>
    </source>
</evidence>
<dbReference type="EMBL" id="JAKRRY010000024">
    <property type="protein sequence ID" value="MCW8347661.1"/>
    <property type="molecule type" value="Genomic_DNA"/>
</dbReference>
<dbReference type="InterPro" id="IPR005186">
    <property type="entry name" value="FlaG"/>
</dbReference>
<organism evidence="2 3">
    <name type="scientific">Vibrio qingdaonensis</name>
    <dbReference type="NCBI Taxonomy" id="2829491"/>
    <lineage>
        <taxon>Bacteria</taxon>
        <taxon>Pseudomonadati</taxon>
        <taxon>Pseudomonadota</taxon>
        <taxon>Gammaproteobacteria</taxon>
        <taxon>Vibrionales</taxon>
        <taxon>Vibrionaceae</taxon>
        <taxon>Vibrio</taxon>
    </lineage>
</organism>
<dbReference type="AlphaFoldDB" id="A0A9X3HXM9"/>
<dbReference type="RefSeq" id="WP_265676187.1">
    <property type="nucleotide sequence ID" value="NZ_JAKRRY010000024.1"/>
</dbReference>
<evidence type="ECO:0000313" key="3">
    <source>
        <dbReference type="Proteomes" id="UP001155587"/>
    </source>
</evidence>
<dbReference type="PANTHER" id="PTHR37166:SF1">
    <property type="entry name" value="PROTEIN FLAG"/>
    <property type="match status" value="1"/>
</dbReference>